<accession>A0ABT4CQL0</accession>
<dbReference type="SUPFAM" id="SSF110391">
    <property type="entry name" value="GlpP-like"/>
    <property type="match status" value="1"/>
</dbReference>
<evidence type="ECO:0000313" key="1">
    <source>
        <dbReference type="EMBL" id="MCY6371208.1"/>
    </source>
</evidence>
<reference evidence="1" key="1">
    <citation type="submission" date="2022-12" db="EMBL/GenBank/DDBJ databases">
        <authorList>
            <person name="Wang J."/>
        </authorList>
    </citation>
    <scope>NUCLEOTIDE SEQUENCE</scope>
    <source>
        <strain evidence="1">HY-42-06</strain>
    </source>
</reference>
<keyword evidence="2" id="KW-1185">Reference proteome</keyword>
<dbReference type="InterPro" id="IPR006699">
    <property type="entry name" value="GlpP"/>
</dbReference>
<name>A0ABT4CQL0_9CLOT</name>
<dbReference type="PANTHER" id="PTHR35787:SF1">
    <property type="entry name" value="GLYCEROL UPTAKE OPERON ANTITERMINATOR REGULATORY PROTEIN"/>
    <property type="match status" value="1"/>
</dbReference>
<comment type="caution">
    <text evidence="1">The sequence shown here is derived from an EMBL/GenBank/DDBJ whole genome shotgun (WGS) entry which is preliminary data.</text>
</comment>
<dbReference type="Pfam" id="PF04309">
    <property type="entry name" value="G3P_antiterm"/>
    <property type="match status" value="1"/>
</dbReference>
<dbReference type="PANTHER" id="PTHR35787">
    <property type="entry name" value="GLYCEROL UPTAKE OPERON ANTITERMINATOR REGULATORY PROTEIN"/>
    <property type="match status" value="1"/>
</dbReference>
<dbReference type="RefSeq" id="WP_268050080.1">
    <property type="nucleotide sequence ID" value="NZ_JAPQES010000003.1"/>
</dbReference>
<dbReference type="PIRSF" id="PIRSF016897">
    <property type="entry name" value="GlpP"/>
    <property type="match status" value="1"/>
</dbReference>
<gene>
    <name evidence="1" type="ORF">OXH55_11230</name>
</gene>
<protein>
    <submittedName>
        <fullName evidence="1">Glycerol-3-phosphate responsive antiterminator</fullName>
    </submittedName>
</protein>
<sequence>MNQLKSEFFDKMQISPIIAAVKDLNKLDSAIESPCEILFLLTGDIFNLKEIVNKVKANGKSIYIHVDLIDGFSKNVTALKYIKENIQPDGIISTKATLIKAAKDMDMFAIQRFFLLDSLSLNNAIHAMKTIHPDAVEILPGIMGKVINTLHKQTKKPIIAGGLIKDKEDVIESIKSGAIGISTTDEKIWEM</sequence>
<dbReference type="Gene3D" id="3.20.20.70">
    <property type="entry name" value="Aldolase class I"/>
    <property type="match status" value="1"/>
</dbReference>
<evidence type="ECO:0000313" key="2">
    <source>
        <dbReference type="Proteomes" id="UP001079657"/>
    </source>
</evidence>
<organism evidence="1 2">
    <name type="scientific">Clostridium ganghwense</name>
    <dbReference type="NCBI Taxonomy" id="312089"/>
    <lineage>
        <taxon>Bacteria</taxon>
        <taxon>Bacillati</taxon>
        <taxon>Bacillota</taxon>
        <taxon>Clostridia</taxon>
        <taxon>Eubacteriales</taxon>
        <taxon>Clostridiaceae</taxon>
        <taxon>Clostridium</taxon>
    </lineage>
</organism>
<dbReference type="InterPro" id="IPR013785">
    <property type="entry name" value="Aldolase_TIM"/>
</dbReference>
<dbReference type="Proteomes" id="UP001079657">
    <property type="component" value="Unassembled WGS sequence"/>
</dbReference>
<dbReference type="EMBL" id="JAPQES010000003">
    <property type="protein sequence ID" value="MCY6371208.1"/>
    <property type="molecule type" value="Genomic_DNA"/>
</dbReference>
<proteinExistence type="predicted"/>